<feature type="domain" description="Heat-inducible transcription repressor HrcA C-terminal" evidence="6">
    <location>
        <begin position="111"/>
        <end position="322"/>
    </location>
</feature>
<accession>A0A179D6S7</accession>
<evidence type="ECO:0000256" key="5">
    <source>
        <dbReference type="HAMAP-Rule" id="MF_00081"/>
    </source>
</evidence>
<evidence type="ECO:0000256" key="2">
    <source>
        <dbReference type="ARBA" id="ARBA00023015"/>
    </source>
</evidence>
<dbReference type="SUPFAM" id="SSF55781">
    <property type="entry name" value="GAF domain-like"/>
    <property type="match status" value="1"/>
</dbReference>
<dbReference type="InterPro" id="IPR036388">
    <property type="entry name" value="WH-like_DNA-bd_sf"/>
</dbReference>
<dbReference type="PATRIC" id="fig|999894.6.peg.9"/>
<dbReference type="AlphaFoldDB" id="A0A179D6S7"/>
<evidence type="ECO:0000256" key="3">
    <source>
        <dbReference type="ARBA" id="ARBA00023016"/>
    </source>
</evidence>
<dbReference type="SUPFAM" id="SSF46785">
    <property type="entry name" value="Winged helix' DNA-binding domain"/>
    <property type="match status" value="1"/>
</dbReference>
<proteinExistence type="inferred from homology"/>
<dbReference type="PIRSF" id="PIRSF005485">
    <property type="entry name" value="HrcA"/>
    <property type="match status" value="1"/>
</dbReference>
<evidence type="ECO:0000313" key="7">
    <source>
        <dbReference type="EMBL" id="OAQ21491.1"/>
    </source>
</evidence>
<dbReference type="Gene3D" id="3.30.390.60">
    <property type="entry name" value="Heat-inducible transcription repressor hrca homolog, domain 3"/>
    <property type="match status" value="1"/>
</dbReference>
<dbReference type="HAMAP" id="MF_00081">
    <property type="entry name" value="HrcA"/>
    <property type="match status" value="1"/>
</dbReference>
<dbReference type="PANTHER" id="PTHR34824:SF1">
    <property type="entry name" value="HEAT-INDUCIBLE TRANSCRIPTION REPRESSOR HRCA"/>
    <property type="match status" value="1"/>
</dbReference>
<dbReference type="Gene3D" id="3.30.450.40">
    <property type="match status" value="1"/>
</dbReference>
<dbReference type="InterPro" id="IPR036390">
    <property type="entry name" value="WH_DNA-bd_sf"/>
</dbReference>
<dbReference type="Pfam" id="PF01628">
    <property type="entry name" value="HrcA"/>
    <property type="match status" value="1"/>
</dbReference>
<dbReference type="STRING" id="999894.TDIS_0009"/>
<dbReference type="EMBL" id="LWLG01000001">
    <property type="protein sequence ID" value="OAQ21491.1"/>
    <property type="molecule type" value="Genomic_DNA"/>
</dbReference>
<evidence type="ECO:0000256" key="1">
    <source>
        <dbReference type="ARBA" id="ARBA00022491"/>
    </source>
</evidence>
<dbReference type="PANTHER" id="PTHR34824">
    <property type="entry name" value="HEAT-INDUCIBLE TRANSCRIPTION REPRESSOR HRCA"/>
    <property type="match status" value="1"/>
</dbReference>
<keyword evidence="1 5" id="KW-0678">Repressor</keyword>
<gene>
    <name evidence="5" type="primary">hrcA</name>
    <name evidence="7" type="ORF">TDIS_0009</name>
</gene>
<dbReference type="InterPro" id="IPR023120">
    <property type="entry name" value="WHTH_transcript_rep_HrcA_IDD"/>
</dbReference>
<comment type="function">
    <text evidence="5">Negative regulator of class I heat shock genes (grpE-dnaK-dnaJ and groELS operons). Prevents heat-shock induction of these operons.</text>
</comment>
<keyword evidence="2 5" id="KW-0805">Transcription regulation</keyword>
<dbReference type="InterPro" id="IPR021153">
    <property type="entry name" value="HrcA_C"/>
</dbReference>
<dbReference type="GO" id="GO:0003677">
    <property type="term" value="F:DNA binding"/>
    <property type="evidence" value="ECO:0007669"/>
    <property type="project" value="InterPro"/>
</dbReference>
<dbReference type="NCBIfam" id="TIGR00331">
    <property type="entry name" value="hrcA"/>
    <property type="match status" value="1"/>
</dbReference>
<reference evidence="7 8" key="1">
    <citation type="submission" date="2016-04" db="EMBL/GenBank/DDBJ databases">
        <title>Genome analysis of Thermosulfurimonas dismutans, the first thermophilic sulfur-disproportionating bacterium of the phylum Thermodesulfobacteria.</title>
        <authorList>
            <person name="Mardanov A.V."/>
            <person name="Beletsky A.V."/>
            <person name="Kadnikov V.V."/>
            <person name="Slobodkin A.I."/>
            <person name="Ravin N.V."/>
        </authorList>
    </citation>
    <scope>NUCLEOTIDE SEQUENCE [LARGE SCALE GENOMIC DNA]</scope>
    <source>
        <strain evidence="7 8">S95</strain>
    </source>
</reference>
<evidence type="ECO:0000313" key="8">
    <source>
        <dbReference type="Proteomes" id="UP000078390"/>
    </source>
</evidence>
<dbReference type="InterPro" id="IPR029016">
    <property type="entry name" value="GAF-like_dom_sf"/>
</dbReference>
<dbReference type="Proteomes" id="UP000078390">
    <property type="component" value="Unassembled WGS sequence"/>
</dbReference>
<keyword evidence="4 5" id="KW-0804">Transcription</keyword>
<keyword evidence="8" id="KW-1185">Reference proteome</keyword>
<protein>
    <recommendedName>
        <fullName evidence="5">Heat-inducible transcription repressor HrcA</fullName>
    </recommendedName>
</protein>
<dbReference type="InterPro" id="IPR002571">
    <property type="entry name" value="HrcA"/>
</dbReference>
<sequence>MKEAYSLSERHERVLALVTEKYIETAAPVGSRTVAKKFLPPLSPATIRNVMADLEELGLLSQPHTSAGRIPTEEGFRYYVEHLLDPEPLPEETLETIERNLSQEEIAESWETLLKSVSHLLSDLSGFPVIVTAPKLEYEKLIKIDFVRLSERLILTVAVSASGMVIHRLIKTLRDFSIETLERLSALLNDRLPGLTLKEVREVLFSELQNEKALLEDLLLALCESPEEPFVEGINRLLDLPEFQDLERLKEILKTFEEKSLLLQLIDRCLEARTPQVLIGAPSPQCPFKQCGAIVASYSWRDTPVGGVAIIGPMRMAYARLIPLVEYTTQHLSRTLDKLSPRT</sequence>
<evidence type="ECO:0000256" key="4">
    <source>
        <dbReference type="ARBA" id="ARBA00023163"/>
    </source>
</evidence>
<organism evidence="7 8">
    <name type="scientific">Thermosulfurimonas dismutans</name>
    <dbReference type="NCBI Taxonomy" id="999894"/>
    <lineage>
        <taxon>Bacteria</taxon>
        <taxon>Pseudomonadati</taxon>
        <taxon>Thermodesulfobacteriota</taxon>
        <taxon>Thermodesulfobacteria</taxon>
        <taxon>Thermodesulfobacteriales</taxon>
        <taxon>Thermodesulfobacteriaceae</taxon>
        <taxon>Thermosulfurimonas</taxon>
    </lineage>
</organism>
<dbReference type="Gene3D" id="1.10.10.10">
    <property type="entry name" value="Winged helix-like DNA-binding domain superfamily/Winged helix DNA-binding domain"/>
    <property type="match status" value="1"/>
</dbReference>
<evidence type="ECO:0000259" key="6">
    <source>
        <dbReference type="Pfam" id="PF01628"/>
    </source>
</evidence>
<keyword evidence="3 5" id="KW-0346">Stress response</keyword>
<name>A0A179D6S7_9BACT</name>
<comment type="caution">
    <text evidence="7">The sequence shown here is derived from an EMBL/GenBank/DDBJ whole genome shotgun (WGS) entry which is preliminary data.</text>
</comment>
<comment type="similarity">
    <text evidence="5">Belongs to the HrcA family.</text>
</comment>
<dbReference type="GO" id="GO:0045892">
    <property type="term" value="P:negative regulation of DNA-templated transcription"/>
    <property type="evidence" value="ECO:0007669"/>
    <property type="project" value="UniProtKB-UniRule"/>
</dbReference>